<evidence type="ECO:0000256" key="3">
    <source>
        <dbReference type="ARBA" id="ARBA00023015"/>
    </source>
</evidence>
<dbReference type="PANTHER" id="PTHR35807:SF1">
    <property type="entry name" value="TRANSCRIPTIONAL REGULATOR REDD"/>
    <property type="match status" value="1"/>
</dbReference>
<evidence type="ECO:0000256" key="5">
    <source>
        <dbReference type="ARBA" id="ARBA00023163"/>
    </source>
</evidence>
<keyword evidence="4 6" id="KW-0238">DNA-binding</keyword>
<dbReference type="CDD" id="cd15831">
    <property type="entry name" value="BTAD"/>
    <property type="match status" value="1"/>
</dbReference>
<keyword evidence="5" id="KW-0804">Transcription</keyword>
<feature type="domain" description="OmpR/PhoB-type" evidence="7">
    <location>
        <begin position="1"/>
        <end position="90"/>
    </location>
</feature>
<evidence type="ECO:0000313" key="8">
    <source>
        <dbReference type="EMBL" id="TWV57453.1"/>
    </source>
</evidence>
<keyword evidence="9" id="KW-1185">Reference proteome</keyword>
<dbReference type="SUPFAM" id="SSF48452">
    <property type="entry name" value="TPR-like"/>
    <property type="match status" value="1"/>
</dbReference>
<dbReference type="InterPro" id="IPR005158">
    <property type="entry name" value="BTAD"/>
</dbReference>
<dbReference type="Pfam" id="PF00486">
    <property type="entry name" value="Trans_reg_C"/>
    <property type="match status" value="1"/>
</dbReference>
<evidence type="ECO:0000256" key="1">
    <source>
        <dbReference type="ARBA" id="ARBA00005820"/>
    </source>
</evidence>
<dbReference type="AlphaFoldDB" id="A0A5C6K4U0"/>
<name>A0A5C6K4U0_9ACTN</name>
<dbReference type="InterPro" id="IPR016032">
    <property type="entry name" value="Sig_transdc_resp-reg_C-effctor"/>
</dbReference>
<evidence type="ECO:0000256" key="6">
    <source>
        <dbReference type="PROSITE-ProRule" id="PRU01091"/>
    </source>
</evidence>
<dbReference type="InterPro" id="IPR001867">
    <property type="entry name" value="OmpR/PhoB-type_DNA-bd"/>
</dbReference>
<dbReference type="PANTHER" id="PTHR35807">
    <property type="entry name" value="TRANSCRIPTIONAL REGULATOR REDD-RELATED"/>
    <property type="match status" value="1"/>
</dbReference>
<gene>
    <name evidence="8" type="ORF">FRZ03_02150</name>
</gene>
<sequence length="256" mass="28673">MHDRPVLPAARKPKQVLAVLLLNANRVVSTATLMKELWGEDKPKTATAALQTYILQVRKLIQKALVAHGASPKGAKQILTTKENGYGLMTDSADIDLERFTALVAQGRSAFTAEDWDTAARRLRAALGQWTGEPLLDVAAGPVLEVEIRRLEEARLTALELRIEMDMRLGRHHALLSELTALSETHTLNEHLHAQFMLALHRAGRRSQALEVFQRLRRSFIDELGLEPSPELYRLHQLILTADPELHYVPPGLHHV</sequence>
<dbReference type="EMBL" id="VOGW01000013">
    <property type="protein sequence ID" value="TWV57453.1"/>
    <property type="molecule type" value="Genomic_DNA"/>
</dbReference>
<feature type="DNA-binding region" description="OmpR/PhoB-type" evidence="6">
    <location>
        <begin position="1"/>
        <end position="90"/>
    </location>
</feature>
<protein>
    <submittedName>
        <fullName evidence="8">AfsR/SARP family transcriptional regulator</fullName>
    </submittedName>
</protein>
<dbReference type="GO" id="GO:0003677">
    <property type="term" value="F:DNA binding"/>
    <property type="evidence" value="ECO:0007669"/>
    <property type="project" value="UniProtKB-UniRule"/>
</dbReference>
<dbReference type="Pfam" id="PF03704">
    <property type="entry name" value="BTAD"/>
    <property type="match status" value="1"/>
</dbReference>
<dbReference type="SMART" id="SM01043">
    <property type="entry name" value="BTAD"/>
    <property type="match status" value="1"/>
</dbReference>
<dbReference type="InterPro" id="IPR011990">
    <property type="entry name" value="TPR-like_helical_dom_sf"/>
</dbReference>
<dbReference type="Proteomes" id="UP000320481">
    <property type="component" value="Unassembled WGS sequence"/>
</dbReference>
<accession>A0A5C6K4U0</accession>
<dbReference type="Gene3D" id="1.25.40.10">
    <property type="entry name" value="Tetratricopeptide repeat domain"/>
    <property type="match status" value="1"/>
</dbReference>
<organism evidence="8 9">
    <name type="scientific">Streptomyces misionensis</name>
    <dbReference type="NCBI Taxonomy" id="67331"/>
    <lineage>
        <taxon>Bacteria</taxon>
        <taxon>Bacillati</taxon>
        <taxon>Actinomycetota</taxon>
        <taxon>Actinomycetes</taxon>
        <taxon>Kitasatosporales</taxon>
        <taxon>Streptomycetaceae</taxon>
        <taxon>Streptomyces</taxon>
    </lineage>
</organism>
<proteinExistence type="inferred from homology"/>
<reference evidence="8" key="1">
    <citation type="journal article" date="2019" name="Microbiol. Resour. Announc.">
        <title>Draft Genomic Sequences of Streptomyces misionensis and Streptomyces albidoflavus, bacteria applied for phytopathogen biocontrol.</title>
        <authorList>
            <person name="Pylro V."/>
            <person name="Dias A."/>
            <person name="Andreote F."/>
            <person name="Varani A."/>
            <person name="Andreote C."/>
            <person name="Bernardo E."/>
            <person name="Martins T."/>
        </authorList>
    </citation>
    <scope>NUCLEOTIDE SEQUENCE [LARGE SCALE GENOMIC DNA]</scope>
    <source>
        <strain evidence="8">66</strain>
    </source>
</reference>
<dbReference type="InterPro" id="IPR051677">
    <property type="entry name" value="AfsR-DnrI-RedD_regulator"/>
</dbReference>
<evidence type="ECO:0000256" key="2">
    <source>
        <dbReference type="ARBA" id="ARBA00023012"/>
    </source>
</evidence>
<comment type="similarity">
    <text evidence="1">Belongs to the AfsR/DnrI/RedD regulatory family.</text>
</comment>
<dbReference type="SUPFAM" id="SSF46894">
    <property type="entry name" value="C-terminal effector domain of the bipartite response regulators"/>
    <property type="match status" value="1"/>
</dbReference>
<dbReference type="GO" id="GO:0006355">
    <property type="term" value="P:regulation of DNA-templated transcription"/>
    <property type="evidence" value="ECO:0007669"/>
    <property type="project" value="InterPro"/>
</dbReference>
<evidence type="ECO:0000256" key="4">
    <source>
        <dbReference type="ARBA" id="ARBA00023125"/>
    </source>
</evidence>
<dbReference type="InterPro" id="IPR036388">
    <property type="entry name" value="WH-like_DNA-bd_sf"/>
</dbReference>
<evidence type="ECO:0000313" key="9">
    <source>
        <dbReference type="Proteomes" id="UP000320481"/>
    </source>
</evidence>
<dbReference type="GO" id="GO:0000160">
    <property type="term" value="P:phosphorelay signal transduction system"/>
    <property type="evidence" value="ECO:0007669"/>
    <property type="project" value="UniProtKB-KW"/>
</dbReference>
<keyword evidence="2" id="KW-0902">Two-component regulatory system</keyword>
<comment type="caution">
    <text evidence="8">The sequence shown here is derived from an EMBL/GenBank/DDBJ whole genome shotgun (WGS) entry which is preliminary data.</text>
</comment>
<dbReference type="PROSITE" id="PS51755">
    <property type="entry name" value="OMPR_PHOB"/>
    <property type="match status" value="1"/>
</dbReference>
<dbReference type="Gene3D" id="1.10.10.10">
    <property type="entry name" value="Winged helix-like DNA-binding domain superfamily/Winged helix DNA-binding domain"/>
    <property type="match status" value="1"/>
</dbReference>
<dbReference type="SMART" id="SM00862">
    <property type="entry name" value="Trans_reg_C"/>
    <property type="match status" value="1"/>
</dbReference>
<keyword evidence="3" id="KW-0805">Transcription regulation</keyword>
<evidence type="ECO:0000259" key="7">
    <source>
        <dbReference type="PROSITE" id="PS51755"/>
    </source>
</evidence>